<keyword evidence="1" id="KW-0812">Transmembrane</keyword>
<evidence type="ECO:0000256" key="1">
    <source>
        <dbReference type="SAM" id="Phobius"/>
    </source>
</evidence>
<feature type="transmembrane region" description="Helical" evidence="1">
    <location>
        <begin position="103"/>
        <end position="131"/>
    </location>
</feature>
<dbReference type="Gene3D" id="2.170.300.10">
    <property type="entry name" value="Tie2 ligand-binding domain superfamily"/>
    <property type="match status" value="1"/>
</dbReference>
<reference evidence="2 3" key="1">
    <citation type="submission" date="2024-04" db="EMBL/GenBank/DDBJ databases">
        <authorList>
            <consortium name="Genoscope - CEA"/>
            <person name="William W."/>
        </authorList>
    </citation>
    <scope>NUCLEOTIDE SEQUENCE [LARGE SCALE GENOMIC DNA]</scope>
</reference>
<keyword evidence="3" id="KW-1185">Reference proteome</keyword>
<dbReference type="EMBL" id="CAXITT010000163">
    <property type="protein sequence ID" value="CAL1534164.1"/>
    <property type="molecule type" value="Genomic_DNA"/>
</dbReference>
<dbReference type="Proteomes" id="UP001497497">
    <property type="component" value="Unassembled WGS sequence"/>
</dbReference>
<dbReference type="AlphaFoldDB" id="A0AAV2HMU5"/>
<gene>
    <name evidence="2" type="ORF">GSLYS_00008124001</name>
</gene>
<evidence type="ECO:0000313" key="2">
    <source>
        <dbReference type="EMBL" id="CAL1534164.1"/>
    </source>
</evidence>
<sequence>MPGYLGDFCDNECKPGTWGEDCKSSCGANCIETSCNRHTGFCDQGCVKGFHGNTCSLPCPEKCENRECDRVDRSCLKCLPGYSGPLCDQVITQVQGVSERDKIIIFSMGVGVGLISFMLLLCVICMCRAIMRKRPVSETNRC</sequence>
<evidence type="ECO:0000313" key="3">
    <source>
        <dbReference type="Proteomes" id="UP001497497"/>
    </source>
</evidence>
<keyword evidence="1" id="KW-0472">Membrane</keyword>
<comment type="caution">
    <text evidence="2">The sequence shown here is derived from an EMBL/GenBank/DDBJ whole genome shotgun (WGS) entry which is preliminary data.</text>
</comment>
<protein>
    <submittedName>
        <fullName evidence="2">Uncharacterized protein</fullName>
    </submittedName>
</protein>
<organism evidence="2 3">
    <name type="scientific">Lymnaea stagnalis</name>
    <name type="common">Great pond snail</name>
    <name type="synonym">Helix stagnalis</name>
    <dbReference type="NCBI Taxonomy" id="6523"/>
    <lineage>
        <taxon>Eukaryota</taxon>
        <taxon>Metazoa</taxon>
        <taxon>Spiralia</taxon>
        <taxon>Lophotrochozoa</taxon>
        <taxon>Mollusca</taxon>
        <taxon>Gastropoda</taxon>
        <taxon>Heterobranchia</taxon>
        <taxon>Euthyneura</taxon>
        <taxon>Panpulmonata</taxon>
        <taxon>Hygrophila</taxon>
        <taxon>Lymnaeoidea</taxon>
        <taxon>Lymnaeidae</taxon>
        <taxon>Lymnaea</taxon>
    </lineage>
</organism>
<proteinExistence type="predicted"/>
<keyword evidence="1" id="KW-1133">Transmembrane helix</keyword>
<accession>A0AAV2HMU5</accession>
<name>A0AAV2HMU5_LYMST</name>